<dbReference type="GeneID" id="20816833"/>
<reference evidence="1" key="1">
    <citation type="submission" date="2013-12" db="EMBL/GenBank/DDBJ databases">
        <title>The Genome Sequence of Aphanomyces astaci APO3.</title>
        <authorList>
            <consortium name="The Broad Institute Genomics Platform"/>
            <person name="Russ C."/>
            <person name="Tyler B."/>
            <person name="van West P."/>
            <person name="Dieguez-Uribeondo J."/>
            <person name="Young S.K."/>
            <person name="Zeng Q."/>
            <person name="Gargeya S."/>
            <person name="Fitzgerald M."/>
            <person name="Abouelleil A."/>
            <person name="Alvarado L."/>
            <person name="Chapman S.B."/>
            <person name="Gainer-Dewar J."/>
            <person name="Goldberg J."/>
            <person name="Griggs A."/>
            <person name="Gujja S."/>
            <person name="Hansen M."/>
            <person name="Howarth C."/>
            <person name="Imamovic A."/>
            <person name="Ireland A."/>
            <person name="Larimer J."/>
            <person name="McCowan C."/>
            <person name="Murphy C."/>
            <person name="Pearson M."/>
            <person name="Poon T.W."/>
            <person name="Priest M."/>
            <person name="Roberts A."/>
            <person name="Saif S."/>
            <person name="Shea T."/>
            <person name="Sykes S."/>
            <person name="Wortman J."/>
            <person name="Nusbaum C."/>
            <person name="Birren B."/>
        </authorList>
    </citation>
    <scope>NUCLEOTIDE SEQUENCE [LARGE SCALE GENOMIC DNA]</scope>
    <source>
        <strain evidence="1">APO3</strain>
    </source>
</reference>
<dbReference type="AlphaFoldDB" id="W4FPQ2"/>
<sequence length="159" mass="17618">MRWQAKPSTSGGPHHLYATHLDSHINLTLYQLAASGSPPHQQRLPYAALHHSSPSSAPLCWPPSCLKHPYHTNLPTDLDNSTGPTQRFHQAFPFRTTAAPPHCPFCDAADSPSHTFWLCGRACYLWTTTLRIWFDHATPPNTDDLQTSLLHGTQPPAAP</sequence>
<accession>W4FPQ2</accession>
<proteinExistence type="predicted"/>
<gene>
    <name evidence="1" type="ORF">H257_14837</name>
</gene>
<dbReference type="RefSeq" id="XP_009841040.1">
    <property type="nucleotide sequence ID" value="XM_009842738.1"/>
</dbReference>
<dbReference type="EMBL" id="KI913176">
    <property type="protein sequence ID" value="ETV69467.1"/>
    <property type="molecule type" value="Genomic_DNA"/>
</dbReference>
<evidence type="ECO:0000313" key="1">
    <source>
        <dbReference type="EMBL" id="ETV69467.1"/>
    </source>
</evidence>
<protein>
    <submittedName>
        <fullName evidence="1">Uncharacterized protein</fullName>
    </submittedName>
</protein>
<name>W4FPQ2_APHAT</name>
<organism evidence="1">
    <name type="scientific">Aphanomyces astaci</name>
    <name type="common">Crayfish plague agent</name>
    <dbReference type="NCBI Taxonomy" id="112090"/>
    <lineage>
        <taxon>Eukaryota</taxon>
        <taxon>Sar</taxon>
        <taxon>Stramenopiles</taxon>
        <taxon>Oomycota</taxon>
        <taxon>Saprolegniomycetes</taxon>
        <taxon>Saprolegniales</taxon>
        <taxon>Verrucalvaceae</taxon>
        <taxon>Aphanomyces</taxon>
    </lineage>
</organism>
<dbReference type="VEuPathDB" id="FungiDB:H257_14837"/>